<proteinExistence type="predicted"/>
<organism evidence="1">
    <name type="scientific">Arundo donax</name>
    <name type="common">Giant reed</name>
    <name type="synonym">Donax arundinaceus</name>
    <dbReference type="NCBI Taxonomy" id="35708"/>
    <lineage>
        <taxon>Eukaryota</taxon>
        <taxon>Viridiplantae</taxon>
        <taxon>Streptophyta</taxon>
        <taxon>Embryophyta</taxon>
        <taxon>Tracheophyta</taxon>
        <taxon>Spermatophyta</taxon>
        <taxon>Magnoliopsida</taxon>
        <taxon>Liliopsida</taxon>
        <taxon>Poales</taxon>
        <taxon>Poaceae</taxon>
        <taxon>PACMAD clade</taxon>
        <taxon>Arundinoideae</taxon>
        <taxon>Arundineae</taxon>
        <taxon>Arundo</taxon>
    </lineage>
</organism>
<dbReference type="EMBL" id="GBRH01267594">
    <property type="protein sequence ID" value="JAD30301.1"/>
    <property type="molecule type" value="Transcribed_RNA"/>
</dbReference>
<sequence>MVSCTQNQNSDAVCARVCISGYYVECVIKVIILSTSLCYLTRGANLSTGQN</sequence>
<dbReference type="AlphaFoldDB" id="A0A0A8YUL7"/>
<reference evidence="1" key="2">
    <citation type="journal article" date="2015" name="Data Brief">
        <title>Shoot transcriptome of the giant reed, Arundo donax.</title>
        <authorList>
            <person name="Barrero R.A."/>
            <person name="Guerrero F.D."/>
            <person name="Moolhuijzen P."/>
            <person name="Goolsby J.A."/>
            <person name="Tidwell J."/>
            <person name="Bellgard S.E."/>
            <person name="Bellgard M.I."/>
        </authorList>
    </citation>
    <scope>NUCLEOTIDE SEQUENCE</scope>
    <source>
        <tissue evidence="1">Shoot tissue taken approximately 20 cm above the soil surface</tissue>
    </source>
</reference>
<accession>A0A0A8YUL7</accession>
<name>A0A0A8YUL7_ARUDO</name>
<protein>
    <submittedName>
        <fullName evidence="1">Uncharacterized protein</fullName>
    </submittedName>
</protein>
<reference evidence="1" key="1">
    <citation type="submission" date="2014-09" db="EMBL/GenBank/DDBJ databases">
        <authorList>
            <person name="Magalhaes I.L.F."/>
            <person name="Oliveira U."/>
            <person name="Santos F.R."/>
            <person name="Vidigal T.H.D.A."/>
            <person name="Brescovit A.D."/>
            <person name="Santos A.J."/>
        </authorList>
    </citation>
    <scope>NUCLEOTIDE SEQUENCE</scope>
    <source>
        <tissue evidence="1">Shoot tissue taken approximately 20 cm above the soil surface</tissue>
    </source>
</reference>
<evidence type="ECO:0000313" key="1">
    <source>
        <dbReference type="EMBL" id="JAD30301.1"/>
    </source>
</evidence>